<evidence type="ECO:0000313" key="4">
    <source>
        <dbReference type="Proteomes" id="UP000319557"/>
    </source>
</evidence>
<dbReference type="EMBL" id="CP036261">
    <property type="protein sequence ID" value="QDS86579.1"/>
    <property type="molecule type" value="Genomic_DNA"/>
</dbReference>
<keyword evidence="3" id="KW-0560">Oxidoreductase</keyword>
<name>A0A517LVE1_9BACT</name>
<comment type="similarity">
    <text evidence="1">Belongs to the NAD(P)-dependent epimerase/dehydratase family.</text>
</comment>
<gene>
    <name evidence="3" type="primary">tal_1</name>
    <name evidence="3" type="ORF">EC9_07460</name>
</gene>
<keyword evidence="4" id="KW-1185">Reference proteome</keyword>
<dbReference type="GO" id="GO:0016491">
    <property type="term" value="F:oxidoreductase activity"/>
    <property type="evidence" value="ECO:0007669"/>
    <property type="project" value="UniProtKB-KW"/>
</dbReference>
<dbReference type="RefSeq" id="WP_145342411.1">
    <property type="nucleotide sequence ID" value="NZ_CP036261.1"/>
</dbReference>
<evidence type="ECO:0000259" key="2">
    <source>
        <dbReference type="Pfam" id="PF01370"/>
    </source>
</evidence>
<dbReference type="AlphaFoldDB" id="A0A517LVE1"/>
<dbReference type="EC" id="1.1.1.344" evidence="3"/>
<dbReference type="Gene3D" id="3.40.50.720">
    <property type="entry name" value="NAD(P)-binding Rossmann-like Domain"/>
    <property type="match status" value="1"/>
</dbReference>
<reference evidence="3 4" key="1">
    <citation type="submission" date="2019-02" db="EMBL/GenBank/DDBJ databases">
        <title>Deep-cultivation of Planctomycetes and their phenomic and genomic characterization uncovers novel biology.</title>
        <authorList>
            <person name="Wiegand S."/>
            <person name="Jogler M."/>
            <person name="Boedeker C."/>
            <person name="Pinto D."/>
            <person name="Vollmers J."/>
            <person name="Rivas-Marin E."/>
            <person name="Kohn T."/>
            <person name="Peeters S.H."/>
            <person name="Heuer A."/>
            <person name="Rast P."/>
            <person name="Oberbeckmann S."/>
            <person name="Bunk B."/>
            <person name="Jeske O."/>
            <person name="Meyerdierks A."/>
            <person name="Storesund J.E."/>
            <person name="Kallscheuer N."/>
            <person name="Luecker S."/>
            <person name="Lage O.M."/>
            <person name="Pohl T."/>
            <person name="Merkel B.J."/>
            <person name="Hornburger P."/>
            <person name="Mueller R.-W."/>
            <person name="Bruemmer F."/>
            <person name="Labrenz M."/>
            <person name="Spormann A.M."/>
            <person name="Op den Camp H."/>
            <person name="Overmann J."/>
            <person name="Amann R."/>
            <person name="Jetten M.S.M."/>
            <person name="Mascher T."/>
            <person name="Medema M.H."/>
            <person name="Devos D.P."/>
            <person name="Kaster A.-K."/>
            <person name="Ovreas L."/>
            <person name="Rohde M."/>
            <person name="Galperin M.Y."/>
            <person name="Jogler C."/>
        </authorList>
    </citation>
    <scope>NUCLEOTIDE SEQUENCE [LARGE SCALE GENOMIC DNA]</scope>
    <source>
        <strain evidence="3 4">EC9</strain>
    </source>
</reference>
<dbReference type="SUPFAM" id="SSF51735">
    <property type="entry name" value="NAD(P)-binding Rossmann-fold domains"/>
    <property type="match status" value="1"/>
</dbReference>
<dbReference type="Pfam" id="PF01370">
    <property type="entry name" value="Epimerase"/>
    <property type="match status" value="1"/>
</dbReference>
<dbReference type="Proteomes" id="UP000319557">
    <property type="component" value="Chromosome"/>
</dbReference>
<organism evidence="3 4">
    <name type="scientific">Rosistilla ulvae</name>
    <dbReference type="NCBI Taxonomy" id="1930277"/>
    <lineage>
        <taxon>Bacteria</taxon>
        <taxon>Pseudomonadati</taxon>
        <taxon>Planctomycetota</taxon>
        <taxon>Planctomycetia</taxon>
        <taxon>Pirellulales</taxon>
        <taxon>Pirellulaceae</taxon>
        <taxon>Rosistilla</taxon>
    </lineage>
</organism>
<dbReference type="InterPro" id="IPR001509">
    <property type="entry name" value="Epimerase_deHydtase"/>
</dbReference>
<dbReference type="KEGG" id="ruv:EC9_07460"/>
<evidence type="ECO:0000256" key="1">
    <source>
        <dbReference type="ARBA" id="ARBA00007637"/>
    </source>
</evidence>
<sequence length="341" mass="37972">MNESVLVTGAAGFIGSHLVADLVKQGRPVRCLVRKTSNRKWLDGLEVEMVEADLADEAQVTKALENVGTVYHLAGAVAGTRQQLQHANVTCTRGLLQGCAKMPNPVRVVHVSSLAAAGPSTRQRPRRATDPCQPVSQYGHSKLAGEQVALEFADRLPITIVRPGAVFGPRDSEFARLFRLIRSLRCNVLLGSHDPPVGMVHVADLVKLLVEAEMQGTCLQSLAGPMNSYSVDDGVYFASDPKPLSFRELGLKVRGMLHRPHAWTIPLPVTAVRPFALMTQVVAQLKDQRIVFNLDKLREGAQDAWTCEVKREFAELNWRPRRSIDERFRETIQWYFDNHWL</sequence>
<dbReference type="OrthoDB" id="9811743at2"/>
<dbReference type="PANTHER" id="PTHR43000">
    <property type="entry name" value="DTDP-D-GLUCOSE 4,6-DEHYDRATASE-RELATED"/>
    <property type="match status" value="1"/>
</dbReference>
<feature type="domain" description="NAD-dependent epimerase/dehydratase" evidence="2">
    <location>
        <begin position="5"/>
        <end position="210"/>
    </location>
</feature>
<accession>A0A517LVE1</accession>
<evidence type="ECO:0000313" key="3">
    <source>
        <dbReference type="EMBL" id="QDS86579.1"/>
    </source>
</evidence>
<dbReference type="InterPro" id="IPR036291">
    <property type="entry name" value="NAD(P)-bd_dom_sf"/>
</dbReference>
<protein>
    <submittedName>
        <fullName evidence="3">dTDP-6-deoxy-L-talose 4-dehydrogenase (NAD(P)(+))</fullName>
        <ecNumber evidence="3">1.1.1.344</ecNumber>
    </submittedName>
</protein>
<proteinExistence type="inferred from homology"/>